<proteinExistence type="inferred from homology"/>
<sequence>KPGTIEYYERLKEELQERVAKKVPAVLPEEKYRLYWDNYIMWGWLGPLSRKIAAYGGNMIIGRYPYLMFPHPESLDPENPIYSVADQLMRWMLPQGLPQFARKLLGQFVEDFSLDGLIMLSSPTCRLFDLGQQDIIDEIERKYGIPGIIIEGDMVDPKFYSEAQLDTRLQALFEVIDGRRKMRRVSA</sequence>
<gene>
    <name evidence="2" type="ORF">HY730_06570</name>
</gene>
<protein>
    <submittedName>
        <fullName evidence="2">2-hydroxyacyl-CoA dehydratase</fullName>
    </submittedName>
</protein>
<comment type="similarity">
    <text evidence="1">Belongs to the FldB/FldC dehydratase alpha/beta subunit family.</text>
</comment>
<dbReference type="PANTHER" id="PTHR30548:SF2">
    <property type="entry name" value="2-HYDROXYACYL-COA DEHYDRATASE,D-COMPONENT"/>
    <property type="match status" value="1"/>
</dbReference>
<dbReference type="PANTHER" id="PTHR30548">
    <property type="entry name" value="2-HYDROXYGLUTARYL-COA DEHYDRATASE, D-COMPONENT-RELATED"/>
    <property type="match status" value="1"/>
</dbReference>
<dbReference type="EMBL" id="JACQWF010000291">
    <property type="protein sequence ID" value="MBI4596027.1"/>
    <property type="molecule type" value="Genomic_DNA"/>
</dbReference>
<dbReference type="Proteomes" id="UP000772181">
    <property type="component" value="Unassembled WGS sequence"/>
</dbReference>
<dbReference type="InterPro" id="IPR010327">
    <property type="entry name" value="FldB/FldC_alpha/beta"/>
</dbReference>
<organism evidence="2 3">
    <name type="scientific">Tectimicrobiota bacterium</name>
    <dbReference type="NCBI Taxonomy" id="2528274"/>
    <lineage>
        <taxon>Bacteria</taxon>
        <taxon>Pseudomonadati</taxon>
        <taxon>Nitrospinota/Tectimicrobiota group</taxon>
        <taxon>Candidatus Tectimicrobiota</taxon>
    </lineage>
</organism>
<dbReference type="AlphaFoldDB" id="A0A933LR64"/>
<comment type="caution">
    <text evidence="2">The sequence shown here is derived from an EMBL/GenBank/DDBJ whole genome shotgun (WGS) entry which is preliminary data.</text>
</comment>
<evidence type="ECO:0000313" key="2">
    <source>
        <dbReference type="EMBL" id="MBI4596027.1"/>
    </source>
</evidence>
<name>A0A933LR64_UNCTE</name>
<evidence type="ECO:0000313" key="3">
    <source>
        <dbReference type="Proteomes" id="UP000772181"/>
    </source>
</evidence>
<accession>A0A933LR64</accession>
<dbReference type="Gene3D" id="3.40.50.11900">
    <property type="match status" value="1"/>
</dbReference>
<reference evidence="2" key="1">
    <citation type="submission" date="2020-07" db="EMBL/GenBank/DDBJ databases">
        <title>Huge and variable diversity of episymbiotic CPR bacteria and DPANN archaea in groundwater ecosystems.</title>
        <authorList>
            <person name="He C.Y."/>
            <person name="Keren R."/>
            <person name="Whittaker M."/>
            <person name="Farag I.F."/>
            <person name="Doudna J."/>
            <person name="Cate J.H.D."/>
            <person name="Banfield J.F."/>
        </authorList>
    </citation>
    <scope>NUCLEOTIDE SEQUENCE</scope>
    <source>
        <strain evidence="2">NC_groundwater_1482_Ag_S-0.65um_47_24</strain>
    </source>
</reference>
<feature type="non-terminal residue" evidence="2">
    <location>
        <position position="1"/>
    </location>
</feature>
<evidence type="ECO:0000256" key="1">
    <source>
        <dbReference type="ARBA" id="ARBA00005806"/>
    </source>
</evidence>
<dbReference type="Pfam" id="PF06050">
    <property type="entry name" value="HGD-D"/>
    <property type="match status" value="1"/>
</dbReference>